<evidence type="ECO:0000256" key="5">
    <source>
        <dbReference type="ARBA" id="ARBA00022723"/>
    </source>
</evidence>
<dbReference type="PANTHER" id="PTHR28570">
    <property type="entry name" value="ASPARTYL AMINOPEPTIDASE"/>
    <property type="match status" value="1"/>
</dbReference>
<evidence type="ECO:0000256" key="8">
    <source>
        <dbReference type="ARBA" id="ARBA00023049"/>
    </source>
</evidence>
<keyword evidence="12" id="KW-1185">Reference proteome</keyword>
<name>A0ABV1G924_9FIRM</name>
<keyword evidence="4 9" id="KW-0645">Protease</keyword>
<reference evidence="11 12" key="1">
    <citation type="submission" date="2024-03" db="EMBL/GenBank/DDBJ databases">
        <title>Human intestinal bacterial collection.</title>
        <authorList>
            <person name="Pauvert C."/>
            <person name="Hitch T.C.A."/>
            <person name="Clavel T."/>
        </authorList>
    </citation>
    <scope>NUCLEOTIDE SEQUENCE [LARGE SCALE GENOMIC DNA]</scope>
    <source>
        <strain evidence="11 12">CLA-AA-H192</strain>
    </source>
</reference>
<dbReference type="Gene3D" id="2.30.250.10">
    <property type="entry name" value="Aminopeptidase i, Domain 2"/>
    <property type="match status" value="1"/>
</dbReference>
<gene>
    <name evidence="11" type="ORF">WMO66_11755</name>
</gene>
<protein>
    <recommendedName>
        <fullName evidence="10">M18 family aminopeptidase</fullName>
        <ecNumber evidence="10">3.4.11.-</ecNumber>
    </recommendedName>
</protein>
<keyword evidence="7 9" id="KW-0862">Zinc</keyword>
<evidence type="ECO:0000256" key="6">
    <source>
        <dbReference type="ARBA" id="ARBA00022801"/>
    </source>
</evidence>
<evidence type="ECO:0000256" key="1">
    <source>
        <dbReference type="ARBA" id="ARBA00001947"/>
    </source>
</evidence>
<evidence type="ECO:0000256" key="9">
    <source>
        <dbReference type="RuleBase" id="RU004386"/>
    </source>
</evidence>
<comment type="similarity">
    <text evidence="2 9">Belongs to the peptidase M18 family.</text>
</comment>
<dbReference type="InterPro" id="IPR001948">
    <property type="entry name" value="Peptidase_M18"/>
</dbReference>
<evidence type="ECO:0000256" key="3">
    <source>
        <dbReference type="ARBA" id="ARBA00022438"/>
    </source>
</evidence>
<evidence type="ECO:0000256" key="7">
    <source>
        <dbReference type="ARBA" id="ARBA00022833"/>
    </source>
</evidence>
<dbReference type="Gene3D" id="3.40.630.10">
    <property type="entry name" value="Zn peptidases"/>
    <property type="match status" value="1"/>
</dbReference>
<keyword evidence="8 9" id="KW-0482">Metalloprotease</keyword>
<accession>A0ABV1G924</accession>
<dbReference type="Pfam" id="PF02127">
    <property type="entry name" value="Peptidase_M18"/>
    <property type="match status" value="1"/>
</dbReference>
<keyword evidence="5 9" id="KW-0479">Metal-binding</keyword>
<evidence type="ECO:0000313" key="12">
    <source>
        <dbReference type="Proteomes" id="UP001491552"/>
    </source>
</evidence>
<dbReference type="GO" id="GO:0004177">
    <property type="term" value="F:aminopeptidase activity"/>
    <property type="evidence" value="ECO:0007669"/>
    <property type="project" value="UniProtKB-KW"/>
</dbReference>
<dbReference type="EC" id="3.4.11.-" evidence="10"/>
<evidence type="ECO:0000313" key="11">
    <source>
        <dbReference type="EMBL" id="MEQ2511909.1"/>
    </source>
</evidence>
<dbReference type="EMBL" id="JBBMFF010000249">
    <property type="protein sequence ID" value="MEQ2511909.1"/>
    <property type="molecule type" value="Genomic_DNA"/>
</dbReference>
<evidence type="ECO:0000256" key="4">
    <source>
        <dbReference type="ARBA" id="ARBA00022670"/>
    </source>
</evidence>
<sequence>MSDMSEFCTELMHWLDGGRSPWHTVAMAEQALTAQGFTPLELGAPFAVKRGGRYFVSSGTFLAAITVGARDVFRIAASHTDWPCMRIKPQPELVSGGCCRLSVEPYGGAILNTWLDRPLGLAGVALVRTDDPMRPARRLVAWDEPLAIIPNVAIHLNREVNKGVPTKPNVDMLPLCRTVQDAWEKKGYLVGKLAERLGAAAEDILSFELCAYCHEPAQLVGFEQDLLSSARLDNLTSVHACLRGLLDADGDTINLAVLYDNEEIGSNTRRGADSSTLTVILEKLAGALGLGRAQYLDACVNGMLLSCDAAHAVHPNHPELADVTCGALLGRGVALKRSPRYSSDADTCAVISGLCDAANIPLQTYMNRADLPGGSTVGSMASSLLAMPAADIGVPILAMHSARELMAAADQDAFVRLCTAFYSAK</sequence>
<proteinExistence type="inferred from homology"/>
<dbReference type="RefSeq" id="WP_349136612.1">
    <property type="nucleotide sequence ID" value="NZ_JBBMFF010000249.1"/>
</dbReference>
<dbReference type="NCBIfam" id="NF002759">
    <property type="entry name" value="PRK02813.1"/>
    <property type="match status" value="1"/>
</dbReference>
<keyword evidence="6 9" id="KW-0378">Hydrolase</keyword>
<dbReference type="InterPro" id="IPR023358">
    <property type="entry name" value="Peptidase_M18_dom2"/>
</dbReference>
<dbReference type="PRINTS" id="PR00932">
    <property type="entry name" value="AMINO1PTASE"/>
</dbReference>
<dbReference type="Proteomes" id="UP001491552">
    <property type="component" value="Unassembled WGS sequence"/>
</dbReference>
<keyword evidence="3 9" id="KW-0031">Aminopeptidase</keyword>
<organism evidence="11 12">
    <name type="scientific">Faecousia intestinalis</name>
    <dbReference type="NCBI Taxonomy" id="3133167"/>
    <lineage>
        <taxon>Bacteria</taxon>
        <taxon>Bacillati</taxon>
        <taxon>Bacillota</taxon>
        <taxon>Clostridia</taxon>
        <taxon>Eubacteriales</taxon>
        <taxon>Oscillospiraceae</taxon>
        <taxon>Faecousia</taxon>
    </lineage>
</organism>
<dbReference type="SUPFAM" id="SSF53187">
    <property type="entry name" value="Zn-dependent exopeptidases"/>
    <property type="match status" value="1"/>
</dbReference>
<evidence type="ECO:0000256" key="10">
    <source>
        <dbReference type="RuleBase" id="RU004387"/>
    </source>
</evidence>
<comment type="cofactor">
    <cofactor evidence="1 10">
        <name>Zn(2+)</name>
        <dbReference type="ChEBI" id="CHEBI:29105"/>
    </cofactor>
</comment>
<dbReference type="PANTHER" id="PTHR28570:SF3">
    <property type="entry name" value="ASPARTYL AMINOPEPTIDASE"/>
    <property type="match status" value="1"/>
</dbReference>
<evidence type="ECO:0000256" key="2">
    <source>
        <dbReference type="ARBA" id="ARBA00008290"/>
    </source>
</evidence>
<dbReference type="SUPFAM" id="SSF101821">
    <property type="entry name" value="Aminopeptidase/glucanase lid domain"/>
    <property type="match status" value="1"/>
</dbReference>
<comment type="caution">
    <text evidence="11">The sequence shown here is derived from an EMBL/GenBank/DDBJ whole genome shotgun (WGS) entry which is preliminary data.</text>
</comment>